<sequence length="160" mass="17192">MTEQGFSWPASGTRRLGRAGYRLWKLGLVPGVPAVALLPWGFGAAVAVGSVVGFCAWGVWQDRRVPRVLDVADGWAVFSAARRQWRVELGERVVLSVVHRGKVSGEPRWTTIACAHDGRPFAEVDGPYDGEVAGRLAAAVGGSVQVREEDRRAGARSARG</sequence>
<dbReference type="Proteomes" id="UP000186040">
    <property type="component" value="Unassembled WGS sequence"/>
</dbReference>
<evidence type="ECO:0000313" key="2">
    <source>
        <dbReference type="EMBL" id="OLR95384.1"/>
    </source>
</evidence>
<accession>A0A1Q9LTT2</accession>
<comment type="caution">
    <text evidence="2">The sequence shown here is derived from an EMBL/GenBank/DDBJ whole genome shotgun (WGS) entry which is preliminary data.</text>
</comment>
<dbReference type="AlphaFoldDB" id="A0A1Q9LTT2"/>
<dbReference type="RefSeq" id="WP_075972825.1">
    <property type="nucleotide sequence ID" value="NZ_MKQR01000002.1"/>
</dbReference>
<protein>
    <submittedName>
        <fullName evidence="2">Uncharacterized protein</fullName>
    </submittedName>
</protein>
<gene>
    <name evidence="2" type="ORF">BJP25_06415</name>
</gene>
<name>A0A1Q9LTT2_9PSEU</name>
<keyword evidence="3" id="KW-1185">Reference proteome</keyword>
<keyword evidence="1" id="KW-1133">Transmembrane helix</keyword>
<keyword evidence="1" id="KW-0472">Membrane</keyword>
<evidence type="ECO:0000313" key="3">
    <source>
        <dbReference type="Proteomes" id="UP000186040"/>
    </source>
</evidence>
<keyword evidence="1" id="KW-0812">Transmembrane</keyword>
<feature type="transmembrane region" description="Helical" evidence="1">
    <location>
        <begin position="37"/>
        <end position="60"/>
    </location>
</feature>
<reference evidence="2 3" key="1">
    <citation type="submission" date="2016-10" db="EMBL/GenBank/DDBJ databases">
        <title>The Draft Genome Sequence of Actinokineospora bangkokensis 44EHWT reveals the biosynthetic pathway of antifungal compounds Thailandins with unusual extender unit butylmalonyl-CoA.</title>
        <authorList>
            <person name="Greule A."/>
            <person name="Intra B."/>
            <person name="Flemming S."/>
            <person name="Rommel M.G."/>
            <person name="Panbangred W."/>
            <person name="Bechthold A."/>
        </authorList>
    </citation>
    <scope>NUCLEOTIDE SEQUENCE [LARGE SCALE GENOMIC DNA]</scope>
    <source>
        <strain evidence="2 3">44EHW</strain>
    </source>
</reference>
<proteinExistence type="predicted"/>
<evidence type="ECO:0000256" key="1">
    <source>
        <dbReference type="SAM" id="Phobius"/>
    </source>
</evidence>
<dbReference type="EMBL" id="MKQR01000002">
    <property type="protein sequence ID" value="OLR95384.1"/>
    <property type="molecule type" value="Genomic_DNA"/>
</dbReference>
<dbReference type="STRING" id="1193682.BJP25_06415"/>
<organism evidence="2 3">
    <name type="scientific">Actinokineospora bangkokensis</name>
    <dbReference type="NCBI Taxonomy" id="1193682"/>
    <lineage>
        <taxon>Bacteria</taxon>
        <taxon>Bacillati</taxon>
        <taxon>Actinomycetota</taxon>
        <taxon>Actinomycetes</taxon>
        <taxon>Pseudonocardiales</taxon>
        <taxon>Pseudonocardiaceae</taxon>
        <taxon>Actinokineospora</taxon>
    </lineage>
</organism>